<evidence type="ECO:0000313" key="2">
    <source>
        <dbReference type="Proteomes" id="UP000245375"/>
    </source>
</evidence>
<accession>A0A2U2X7L4</accession>
<dbReference type="EMBL" id="QFRI01000001">
    <property type="protein sequence ID" value="PWH83769.1"/>
    <property type="molecule type" value="Genomic_DNA"/>
</dbReference>
<dbReference type="RefSeq" id="WP_109351774.1">
    <property type="nucleotide sequence ID" value="NZ_QFRI01000001.1"/>
</dbReference>
<reference evidence="1 2" key="1">
    <citation type="submission" date="2018-05" db="EMBL/GenBank/DDBJ databases">
        <title>Algibacter marinivivus sp. nov., isolated from sample around a algae.</title>
        <authorList>
            <person name="Zhong X."/>
        </authorList>
    </citation>
    <scope>NUCLEOTIDE SEQUENCE [LARGE SCALE GENOMIC DNA]</scope>
    <source>
        <strain evidence="1 2">ZY111</strain>
    </source>
</reference>
<evidence type="ECO:0000313" key="1">
    <source>
        <dbReference type="EMBL" id="PWH83769.1"/>
    </source>
</evidence>
<reference evidence="2" key="2">
    <citation type="submission" date="2018-05" db="EMBL/GenBank/DDBJ databases">
        <title>Algibacter marinivivus sp. nov., isolated from sample around a algae.</title>
        <authorList>
            <person name="Lu D."/>
        </authorList>
    </citation>
    <scope>NUCLEOTIDE SEQUENCE [LARGE SCALE GENOMIC DNA]</scope>
    <source>
        <strain evidence="2">ZY111</strain>
    </source>
</reference>
<dbReference type="OrthoDB" id="1014491at2"/>
<dbReference type="AlphaFoldDB" id="A0A2U2X7L4"/>
<protein>
    <submittedName>
        <fullName evidence="1">Transporter</fullName>
    </submittedName>
</protein>
<gene>
    <name evidence="1" type="ORF">DIS18_04240</name>
</gene>
<dbReference type="InterPro" id="IPR025737">
    <property type="entry name" value="FApF"/>
</dbReference>
<organism evidence="1 2">
    <name type="scientific">Algibacter marinivivus</name>
    <dbReference type="NCBI Taxonomy" id="2100723"/>
    <lineage>
        <taxon>Bacteria</taxon>
        <taxon>Pseudomonadati</taxon>
        <taxon>Bacteroidota</taxon>
        <taxon>Flavobacteriia</taxon>
        <taxon>Flavobacteriales</taxon>
        <taxon>Flavobacteriaceae</taxon>
        <taxon>Algibacter</taxon>
    </lineage>
</organism>
<reference evidence="2" key="3">
    <citation type="submission" date="2018-05" db="EMBL/GenBank/DDBJ databases">
        <authorList>
            <person name="Lu D."/>
        </authorList>
    </citation>
    <scope>NUCLEOTIDE SEQUENCE [LARGE SCALE GENOMIC DNA]</scope>
    <source>
        <strain evidence="2">ZY111</strain>
    </source>
</reference>
<keyword evidence="2" id="KW-1185">Reference proteome</keyword>
<sequence>MNKIKHITKCHLEHYRNENIFSLNVLCKAKRKVSKSKFILLLALLLSLNFSFSQEENLGALVTDRPDATEASSTVGKGILQFETGGLYESFEANNTKSENYTFNTMLIRYGILDNLELRLGWDFVEGVTTVNGNKLDNVMSGLSPLLLGMKIDIAEENGCMPEIALIGHVFPVFSASADYRPEYTGIDFRLSLSHTLSEKSSIGYNIGAQWGDDSPEAAAIYTVAYGYSFTEKFGMYAELYGDLPEDSSANHYWDAGFTYLVNNDLQLDAYFGTSITEGQDLLIGLGLSYRVRKK</sequence>
<proteinExistence type="predicted"/>
<dbReference type="Pfam" id="PF13557">
    <property type="entry name" value="Phenol_MetA_deg"/>
    <property type="match status" value="1"/>
</dbReference>
<comment type="caution">
    <text evidence="1">The sequence shown here is derived from an EMBL/GenBank/DDBJ whole genome shotgun (WGS) entry which is preliminary data.</text>
</comment>
<name>A0A2U2X7L4_9FLAO</name>
<dbReference type="Proteomes" id="UP000245375">
    <property type="component" value="Unassembled WGS sequence"/>
</dbReference>